<gene>
    <name evidence="5" type="ORF">EV192_108209</name>
</gene>
<dbReference type="GO" id="GO:0016020">
    <property type="term" value="C:membrane"/>
    <property type="evidence" value="ECO:0007669"/>
    <property type="project" value="TreeGrafter"/>
</dbReference>
<evidence type="ECO:0000256" key="2">
    <source>
        <dbReference type="ARBA" id="ARBA00009348"/>
    </source>
</evidence>
<dbReference type="CDD" id="cd15482">
    <property type="entry name" value="Sialidase_non-viral"/>
    <property type="match status" value="1"/>
</dbReference>
<dbReference type="GO" id="GO:0009313">
    <property type="term" value="P:oligosaccharide catabolic process"/>
    <property type="evidence" value="ECO:0007669"/>
    <property type="project" value="TreeGrafter"/>
</dbReference>
<feature type="domain" description="Sialidase" evidence="4">
    <location>
        <begin position="161"/>
        <end position="427"/>
    </location>
</feature>
<sequence length="481" mass="51020">MAPDAVIYRRYGGFAMKSRIVTTAAVVLLLGGQAAAGQGVRAVSGPTPFAVGCATGSATLYRNAEVQPYLAVNPRNPRHLVGTYQEDRWSDVAAQGVVAVASFDGGLSWRQSTPRMSRCTGNTAFDRATDSWASIAPDGTAYLSTLSMSGAALTPGSVNGVHVTRSADGGVTWSDPVLLATGDENLFNDLPSVTADPTDARLVYVVWTAIRVIDPEHSVGPTLMRRSTDGGLTWQPATAVYDPGINAQTTANRLVVLPNGTLVNAFARYKEDPGTHEILVDIAATSSVDHGVTWSAPAKVADQRLAPTTDPETQAKVRDGGQLPQLAVDGRGTVYLTWQDSRFTNGLRNGIAVARSTDAGRTWSAPTVVNRDLSTQAFSSAVAAQRDGTVFVTYSDFRNNTADPATLLTDIWLATSIDGGSTWFERHVAGPFDMALAPRANSSYYLGDYHGLVATGRAVIPFFPMTTANSQNPTDIFVTSL</sequence>
<dbReference type="OrthoDB" id="127969at2"/>
<dbReference type="PANTHER" id="PTHR10628">
    <property type="entry name" value="SIALIDASE"/>
    <property type="match status" value="1"/>
</dbReference>
<protein>
    <recommendedName>
        <fullName evidence="3">exo-alpha-sialidase</fullName>
        <ecNumber evidence="3">3.2.1.18</ecNumber>
    </recommendedName>
</protein>
<dbReference type="PANTHER" id="PTHR10628:SF30">
    <property type="entry name" value="EXO-ALPHA-SIALIDASE"/>
    <property type="match status" value="1"/>
</dbReference>
<comment type="caution">
    <text evidence="5">The sequence shown here is derived from an EMBL/GenBank/DDBJ whole genome shotgun (WGS) entry which is preliminary data.</text>
</comment>
<dbReference type="Proteomes" id="UP000295680">
    <property type="component" value="Unassembled WGS sequence"/>
</dbReference>
<evidence type="ECO:0000313" key="6">
    <source>
        <dbReference type="Proteomes" id="UP000295680"/>
    </source>
</evidence>
<comment type="similarity">
    <text evidence="2">Belongs to the glycosyl hydrolase 33 family.</text>
</comment>
<dbReference type="Pfam" id="PF13088">
    <property type="entry name" value="BNR_2"/>
    <property type="match status" value="1"/>
</dbReference>
<dbReference type="InterPro" id="IPR011040">
    <property type="entry name" value="Sialidase"/>
</dbReference>
<evidence type="ECO:0000256" key="1">
    <source>
        <dbReference type="ARBA" id="ARBA00000427"/>
    </source>
</evidence>
<dbReference type="GO" id="GO:0004308">
    <property type="term" value="F:exo-alpha-sialidase activity"/>
    <property type="evidence" value="ECO:0007669"/>
    <property type="project" value="UniProtKB-EC"/>
</dbReference>
<name>A0A4R2J774_9PSEU</name>
<dbReference type="InterPro" id="IPR036278">
    <property type="entry name" value="Sialidase_sf"/>
</dbReference>
<proteinExistence type="inferred from homology"/>
<evidence type="ECO:0000259" key="4">
    <source>
        <dbReference type="Pfam" id="PF13088"/>
    </source>
</evidence>
<dbReference type="GO" id="GO:0006689">
    <property type="term" value="P:ganglioside catabolic process"/>
    <property type="evidence" value="ECO:0007669"/>
    <property type="project" value="TreeGrafter"/>
</dbReference>
<dbReference type="SUPFAM" id="SSF50939">
    <property type="entry name" value="Sialidases"/>
    <property type="match status" value="2"/>
</dbReference>
<dbReference type="GO" id="GO:0005737">
    <property type="term" value="C:cytoplasm"/>
    <property type="evidence" value="ECO:0007669"/>
    <property type="project" value="TreeGrafter"/>
</dbReference>
<dbReference type="EMBL" id="SLWS01000008">
    <property type="protein sequence ID" value="TCO54921.1"/>
    <property type="molecule type" value="Genomic_DNA"/>
</dbReference>
<keyword evidence="6" id="KW-1185">Reference proteome</keyword>
<dbReference type="AlphaFoldDB" id="A0A4R2J774"/>
<dbReference type="EC" id="3.2.1.18" evidence="3"/>
<evidence type="ECO:0000256" key="3">
    <source>
        <dbReference type="ARBA" id="ARBA00012733"/>
    </source>
</evidence>
<dbReference type="Gene3D" id="2.120.10.10">
    <property type="match status" value="2"/>
</dbReference>
<accession>A0A4R2J774</accession>
<dbReference type="InterPro" id="IPR026856">
    <property type="entry name" value="Sialidase_fam"/>
</dbReference>
<comment type="catalytic activity">
    <reaction evidence="1">
        <text>Hydrolysis of alpha-(2-&gt;3)-, alpha-(2-&gt;6)-, alpha-(2-&gt;8)- glycosidic linkages of terminal sialic acid residues in oligosaccharides, glycoproteins, glycolipids, colominic acid and synthetic substrates.</text>
        <dbReference type="EC" id="3.2.1.18"/>
    </reaction>
</comment>
<evidence type="ECO:0000313" key="5">
    <source>
        <dbReference type="EMBL" id="TCO54921.1"/>
    </source>
</evidence>
<organism evidence="5 6">
    <name type="scientific">Actinocrispum wychmicini</name>
    <dbReference type="NCBI Taxonomy" id="1213861"/>
    <lineage>
        <taxon>Bacteria</taxon>
        <taxon>Bacillati</taxon>
        <taxon>Actinomycetota</taxon>
        <taxon>Actinomycetes</taxon>
        <taxon>Pseudonocardiales</taxon>
        <taxon>Pseudonocardiaceae</taxon>
        <taxon>Actinocrispum</taxon>
    </lineage>
</organism>
<reference evidence="5 6" key="1">
    <citation type="submission" date="2019-03" db="EMBL/GenBank/DDBJ databases">
        <title>Genomic Encyclopedia of Type Strains, Phase IV (KMG-IV): sequencing the most valuable type-strain genomes for metagenomic binning, comparative biology and taxonomic classification.</title>
        <authorList>
            <person name="Goeker M."/>
        </authorList>
    </citation>
    <scope>NUCLEOTIDE SEQUENCE [LARGE SCALE GENOMIC DNA]</scope>
    <source>
        <strain evidence="5 6">DSM 45934</strain>
    </source>
</reference>